<evidence type="ECO:0000256" key="3">
    <source>
        <dbReference type="ARBA" id="ARBA00022692"/>
    </source>
</evidence>
<keyword evidence="6 10" id="KW-0407">Ion channel</keyword>
<evidence type="ECO:0000256" key="11">
    <source>
        <dbReference type="SAM" id="MobiDB-lite"/>
    </source>
</evidence>
<comment type="similarity">
    <text evidence="7 10">Belongs to the fluoride channel Fluc/FEX (TC 1.A.43) family.</text>
</comment>
<evidence type="ECO:0000256" key="7">
    <source>
        <dbReference type="ARBA" id="ARBA00035120"/>
    </source>
</evidence>
<dbReference type="Pfam" id="PF02537">
    <property type="entry name" value="CRCB"/>
    <property type="match status" value="1"/>
</dbReference>
<comment type="activity regulation">
    <text evidence="10">Na(+) is not transported, but it plays an essential structural role and its presence is essential for fluoride channel function.</text>
</comment>
<dbReference type="GO" id="GO:0046872">
    <property type="term" value="F:metal ion binding"/>
    <property type="evidence" value="ECO:0007669"/>
    <property type="project" value="UniProtKB-KW"/>
</dbReference>
<dbReference type="GO" id="GO:0140114">
    <property type="term" value="P:cellular detoxification of fluoride"/>
    <property type="evidence" value="ECO:0007669"/>
    <property type="project" value="UniProtKB-UniRule"/>
</dbReference>
<feature type="binding site" evidence="10">
    <location>
        <position position="132"/>
    </location>
    <ligand>
        <name>Na(+)</name>
        <dbReference type="ChEBI" id="CHEBI:29101"/>
        <note>structural</note>
    </ligand>
</feature>
<keyword evidence="10" id="KW-0406">Ion transport</keyword>
<dbReference type="AlphaFoldDB" id="A0A5R8ZNZ3"/>
<dbReference type="EMBL" id="VANP01000001">
    <property type="protein sequence ID" value="TLP66576.1"/>
    <property type="molecule type" value="Genomic_DNA"/>
</dbReference>
<feature type="transmembrane region" description="Helical" evidence="10">
    <location>
        <begin position="56"/>
        <end position="75"/>
    </location>
</feature>
<keyword evidence="13" id="KW-1185">Reference proteome</keyword>
<dbReference type="HAMAP" id="MF_00454">
    <property type="entry name" value="FluC"/>
    <property type="match status" value="1"/>
</dbReference>
<keyword evidence="10" id="KW-0813">Transport</keyword>
<comment type="catalytic activity">
    <reaction evidence="8">
        <text>fluoride(in) = fluoride(out)</text>
        <dbReference type="Rhea" id="RHEA:76159"/>
        <dbReference type="ChEBI" id="CHEBI:17051"/>
    </reaction>
    <physiologicalReaction direction="left-to-right" evidence="8">
        <dbReference type="Rhea" id="RHEA:76160"/>
    </physiologicalReaction>
</comment>
<evidence type="ECO:0000313" key="13">
    <source>
        <dbReference type="Proteomes" id="UP000309033"/>
    </source>
</evidence>
<dbReference type="InterPro" id="IPR003691">
    <property type="entry name" value="FluC"/>
</dbReference>
<dbReference type="PANTHER" id="PTHR28259">
    <property type="entry name" value="FLUORIDE EXPORT PROTEIN 1-RELATED"/>
    <property type="match status" value="1"/>
</dbReference>
<keyword evidence="10" id="KW-0915">Sodium</keyword>
<evidence type="ECO:0000256" key="8">
    <source>
        <dbReference type="ARBA" id="ARBA00035585"/>
    </source>
</evidence>
<keyword evidence="2 10" id="KW-1003">Cell membrane</keyword>
<name>A0A5R8ZNZ3_9ACTN</name>
<evidence type="ECO:0000256" key="6">
    <source>
        <dbReference type="ARBA" id="ARBA00023303"/>
    </source>
</evidence>
<evidence type="ECO:0000256" key="1">
    <source>
        <dbReference type="ARBA" id="ARBA00004651"/>
    </source>
</evidence>
<dbReference type="NCBIfam" id="TIGR00494">
    <property type="entry name" value="crcB"/>
    <property type="match status" value="1"/>
</dbReference>
<keyword evidence="4 10" id="KW-1133">Transmembrane helix</keyword>
<keyword evidence="3 10" id="KW-0812">Transmembrane</keyword>
<evidence type="ECO:0000256" key="5">
    <source>
        <dbReference type="ARBA" id="ARBA00023136"/>
    </source>
</evidence>
<comment type="caution">
    <text evidence="12">The sequence shown here is derived from an EMBL/GenBank/DDBJ whole genome shotgun (WGS) entry which is preliminary data.</text>
</comment>
<protein>
    <recommendedName>
        <fullName evidence="10">Fluoride-specific ion channel FluC</fullName>
    </recommendedName>
</protein>
<feature type="transmembrane region" description="Helical" evidence="10">
    <location>
        <begin position="154"/>
        <end position="179"/>
    </location>
</feature>
<evidence type="ECO:0000256" key="2">
    <source>
        <dbReference type="ARBA" id="ARBA00022475"/>
    </source>
</evidence>
<accession>A0A5R8ZNZ3</accession>
<dbReference type="GO" id="GO:0062054">
    <property type="term" value="F:fluoride channel activity"/>
    <property type="evidence" value="ECO:0007669"/>
    <property type="project" value="UniProtKB-UniRule"/>
</dbReference>
<comment type="subcellular location">
    <subcellularLocation>
        <location evidence="1 10">Cell membrane</location>
        <topology evidence="1 10">Multi-pass membrane protein</topology>
    </subcellularLocation>
</comment>
<dbReference type="GO" id="GO:0005886">
    <property type="term" value="C:plasma membrane"/>
    <property type="evidence" value="ECO:0007669"/>
    <property type="project" value="UniProtKB-SubCell"/>
</dbReference>
<sequence length="191" mass="20392">MGDEPGRPGNQDEEDGVSRRVHGDREEAGLPIDPDVDLRHERDVFRPAAPARRRGWDVLAVIALGGGAGAVARFLLGRAFPAPPTGFPWGTFLANVTGCFALGALMVFVLDVWPPRRYVRPFLGVGVLGGFTTFSTFTTEIVDRSSHGAWPMAGAYAAASMVAGLIAVWCGVVLARALAGLPVRRRGRRGE</sequence>
<dbReference type="PANTHER" id="PTHR28259:SF1">
    <property type="entry name" value="FLUORIDE EXPORT PROTEIN 1-RELATED"/>
    <property type="match status" value="1"/>
</dbReference>
<reference evidence="12" key="1">
    <citation type="submission" date="2019-05" db="EMBL/GenBank/DDBJ databases">
        <title>Isolation, diversity and antifungal activity of Actinobacteria from wheat.</title>
        <authorList>
            <person name="Yu B."/>
        </authorList>
    </citation>
    <scope>NUCLEOTIDE SEQUENCE [LARGE SCALE GENOMIC DNA]</scope>
    <source>
        <strain evidence="12">NEAU-HEGS1-5</strain>
    </source>
</reference>
<dbReference type="OrthoDB" id="4408652at2"/>
<feature type="region of interest" description="Disordered" evidence="11">
    <location>
        <begin position="1"/>
        <end position="33"/>
    </location>
</feature>
<evidence type="ECO:0000256" key="10">
    <source>
        <dbReference type="HAMAP-Rule" id="MF_00454"/>
    </source>
</evidence>
<dbReference type="Proteomes" id="UP000309033">
    <property type="component" value="Unassembled WGS sequence"/>
</dbReference>
<feature type="transmembrane region" description="Helical" evidence="10">
    <location>
        <begin position="122"/>
        <end position="142"/>
    </location>
</feature>
<evidence type="ECO:0000313" key="12">
    <source>
        <dbReference type="EMBL" id="TLP66576.1"/>
    </source>
</evidence>
<feature type="transmembrane region" description="Helical" evidence="10">
    <location>
        <begin position="87"/>
        <end position="110"/>
    </location>
</feature>
<feature type="binding site" evidence="10">
    <location>
        <position position="129"/>
    </location>
    <ligand>
        <name>Na(+)</name>
        <dbReference type="ChEBI" id="CHEBI:29101"/>
        <note>structural</note>
    </ligand>
</feature>
<feature type="compositionally biased region" description="Basic and acidic residues" evidence="11">
    <location>
        <begin position="16"/>
        <end position="28"/>
    </location>
</feature>
<keyword evidence="5 10" id="KW-0472">Membrane</keyword>
<comment type="function">
    <text evidence="9 10">Fluoride-specific ion channel. Important for reducing fluoride concentration in the cell, thus reducing its toxicity.</text>
</comment>
<keyword evidence="10" id="KW-0479">Metal-binding</keyword>
<gene>
    <name evidence="10 12" type="primary">crcB</name>
    <name evidence="10" type="synonym">fluC</name>
    <name evidence="12" type="ORF">FED44_03725</name>
</gene>
<evidence type="ECO:0000256" key="4">
    <source>
        <dbReference type="ARBA" id="ARBA00022989"/>
    </source>
</evidence>
<proteinExistence type="inferred from homology"/>
<organism evidence="12 13">
    <name type="scientific">Microbispora triticiradicis</name>
    <dbReference type="NCBI Taxonomy" id="2200763"/>
    <lineage>
        <taxon>Bacteria</taxon>
        <taxon>Bacillati</taxon>
        <taxon>Actinomycetota</taxon>
        <taxon>Actinomycetes</taxon>
        <taxon>Streptosporangiales</taxon>
        <taxon>Streptosporangiaceae</taxon>
        <taxon>Microbispora</taxon>
    </lineage>
</organism>
<evidence type="ECO:0000256" key="9">
    <source>
        <dbReference type="ARBA" id="ARBA00049940"/>
    </source>
</evidence>